<dbReference type="InterPro" id="IPR050473">
    <property type="entry name" value="A2M/Complement_sys"/>
</dbReference>
<dbReference type="InterPro" id="IPR011625">
    <property type="entry name" value="A2M_N_BRD"/>
</dbReference>
<dbReference type="AlphaFoldDB" id="A0A5E4A8E3"/>
<dbReference type="Gene3D" id="1.20.91.20">
    <property type="entry name" value="Anaphylotoxins (complement system)"/>
    <property type="match status" value="1"/>
</dbReference>
<evidence type="ECO:0000256" key="2">
    <source>
        <dbReference type="ARBA" id="ARBA00022525"/>
    </source>
</evidence>
<evidence type="ECO:0000256" key="4">
    <source>
        <dbReference type="ARBA" id="ARBA00022875"/>
    </source>
</evidence>
<dbReference type="GO" id="GO:0006954">
    <property type="term" value="P:inflammatory response"/>
    <property type="evidence" value="ECO:0007669"/>
    <property type="project" value="UniProtKB-KW"/>
</dbReference>
<dbReference type="InterPro" id="IPR040839">
    <property type="entry name" value="MG4"/>
</dbReference>
<dbReference type="Pfam" id="PF01835">
    <property type="entry name" value="MG2"/>
    <property type="match status" value="1"/>
</dbReference>
<protein>
    <recommendedName>
        <fullName evidence="9">Anaphylatoxin-like domain-containing protein</fullName>
    </recommendedName>
</protein>
<comment type="subcellular location">
    <subcellularLocation>
        <location evidence="1">Secreted</location>
    </subcellularLocation>
</comment>
<evidence type="ECO:0000256" key="1">
    <source>
        <dbReference type="ARBA" id="ARBA00004613"/>
    </source>
</evidence>
<sequence>MDILSMLCLFFCLGRSWGQTQIYVISAPKAFYVGASENVVIQVYGYRESFDVTIAIKSYPDKSFTYSFGQVNLSPENEFQNSANLIIKPEDLSGGPNAVSNVYLEVVSAHFSKASKIPLRYDTGFLFIQTDRSVYYSDEQVKVRVYSLDENLKPSQKEVILTFIDPEGSEVAVGEDRNATGIITFPDFKIPSHPKYGLWTIKANYKEDFTTIGTADFEIKRHGVYLEKPHFSILVQPENYYISHENFEDFKITINARYSHNQNVTEAEVSVIFAIRNDLEDPRKEEMPEAIQRAQLINGIAQVNFNTSKAIKNLPYKSLQDLNNKYLNIFVKVQERTGRFFKGTKVTDVKYVLSPYTLHLVATPLSLKPGIPYSIKVQVRDVIGHVVGGNTVILKAKIVGATQESKDLDPMKSTTDHRGVASFMVDISPGVSALEFHVRTDDPGLPEEYQASSDYRAVTYSSPSQSFLSLSWTDSYKSLLVGEKLSITVTPKSPYVDKIAHYVYLISSKGKIVHFGTEKKLPGSSYQTLKLLVTQHMVPTAHLLVYYIITVEQTAELVSDSVFLNIEEKCGQQLQIRLSPDKEIHSPGEAVSLIMDTQSEMFVALTAVDSATYGIQGRSKNPLERVLGALDKSDQGCGASGGRSNAEVFYSAGLTILTNTDVGHSLQNDESYKKILRPRRSLKEEIENLASQFRNPVIRKCCYDGAHGSEESCRERALRITVGQQCSKAFLKCCDLASELRANSSHIDVTIARSDISPNILVMKTVLENWLWKVYHIPKRLQLELVLPDCVTTWEIQGVGISDKGLCVADGLQLQVYRDHFSVTSDGTTRVN</sequence>
<keyword evidence="7" id="KW-0395">Inflammatory response</keyword>
<dbReference type="PROSITE" id="PS01178">
    <property type="entry name" value="ANAPHYLATOXIN_2"/>
    <property type="match status" value="1"/>
</dbReference>
<dbReference type="PANTHER" id="PTHR11412:SF83">
    <property type="entry name" value="COMPLEMENT C5"/>
    <property type="match status" value="1"/>
</dbReference>
<dbReference type="Pfam" id="PF17789">
    <property type="entry name" value="MG4"/>
    <property type="match status" value="1"/>
</dbReference>
<keyword evidence="6" id="KW-0179">Complement alternate pathway</keyword>
<keyword evidence="2" id="KW-0964">Secreted</keyword>
<feature type="chain" id="PRO_5023035958" description="Anaphylatoxin-like domain-containing protein" evidence="8">
    <location>
        <begin position="19"/>
        <end position="832"/>
    </location>
</feature>
<accession>A0A5E4A8E3</accession>
<dbReference type="SMART" id="SM00104">
    <property type="entry name" value="ANATO"/>
    <property type="match status" value="1"/>
</dbReference>
<evidence type="ECO:0000256" key="6">
    <source>
        <dbReference type="ARBA" id="ARBA00023162"/>
    </source>
</evidence>
<dbReference type="Gene3D" id="2.60.40.1940">
    <property type="match status" value="1"/>
</dbReference>
<comment type="caution">
    <text evidence="10">The sequence shown here is derived from an EMBL/GenBank/DDBJ whole genome shotgun (WGS) entry which is preliminary data.</text>
</comment>
<dbReference type="InterPro" id="IPR041555">
    <property type="entry name" value="MG3"/>
</dbReference>
<dbReference type="GO" id="GO:0006957">
    <property type="term" value="P:complement activation, alternative pathway"/>
    <property type="evidence" value="ECO:0007669"/>
    <property type="project" value="UniProtKB-KW"/>
</dbReference>
<keyword evidence="3" id="KW-0399">Innate immunity</keyword>
<dbReference type="Pfam" id="PF01821">
    <property type="entry name" value="ANATO"/>
    <property type="match status" value="1"/>
</dbReference>
<dbReference type="InterPro" id="IPR018081">
    <property type="entry name" value="Anaphylatoxin_comp_syst"/>
</dbReference>
<keyword evidence="3" id="KW-0391">Immunity</keyword>
<dbReference type="InterPro" id="IPR001599">
    <property type="entry name" value="Macroglobln_a2"/>
</dbReference>
<dbReference type="CDD" id="cd00017">
    <property type="entry name" value="ANATO"/>
    <property type="match status" value="1"/>
</dbReference>
<evidence type="ECO:0000256" key="8">
    <source>
        <dbReference type="SAM" id="SignalP"/>
    </source>
</evidence>
<dbReference type="InterPro" id="IPR002890">
    <property type="entry name" value="MG2"/>
</dbReference>
<evidence type="ECO:0000313" key="10">
    <source>
        <dbReference type="EMBL" id="VTJ53537.1"/>
    </source>
</evidence>
<evidence type="ECO:0000256" key="5">
    <source>
        <dbReference type="ARBA" id="ARBA00023157"/>
    </source>
</evidence>
<proteinExistence type="predicted"/>
<dbReference type="InterPro" id="IPR041425">
    <property type="entry name" value="C3/4/5_MG1"/>
</dbReference>
<evidence type="ECO:0000256" key="7">
    <source>
        <dbReference type="ARBA" id="ARBA00023198"/>
    </source>
</evidence>
<gene>
    <name evidence="10" type="ORF">MONAX_5E034529</name>
</gene>
<feature type="domain" description="Anaphylatoxin-like" evidence="9">
    <location>
        <begin position="701"/>
        <end position="734"/>
    </location>
</feature>
<keyword evidence="8" id="KW-0732">Signal</keyword>
<dbReference type="GO" id="GO:0004866">
    <property type="term" value="F:endopeptidase inhibitor activity"/>
    <property type="evidence" value="ECO:0007669"/>
    <property type="project" value="InterPro"/>
</dbReference>
<dbReference type="Gene3D" id="6.20.50.160">
    <property type="match status" value="1"/>
</dbReference>
<keyword evidence="11" id="KW-1185">Reference proteome</keyword>
<feature type="signal peptide" evidence="8">
    <location>
        <begin position="1"/>
        <end position="18"/>
    </location>
</feature>
<name>A0A5E4A8E3_MARMO</name>
<keyword evidence="5" id="KW-1015">Disulfide bond</keyword>
<evidence type="ECO:0000259" key="9">
    <source>
        <dbReference type="PROSITE" id="PS01178"/>
    </source>
</evidence>
<dbReference type="SMART" id="SM01359">
    <property type="entry name" value="A2M_N_2"/>
    <property type="match status" value="1"/>
</dbReference>
<dbReference type="Pfam" id="PF07703">
    <property type="entry name" value="A2M_BRD"/>
    <property type="match status" value="1"/>
</dbReference>
<evidence type="ECO:0000256" key="3">
    <source>
        <dbReference type="ARBA" id="ARBA00022588"/>
    </source>
</evidence>
<dbReference type="PANTHER" id="PTHR11412">
    <property type="entry name" value="MACROGLOBULIN / COMPLEMENT"/>
    <property type="match status" value="1"/>
</dbReference>
<dbReference type="InterPro" id="IPR000020">
    <property type="entry name" value="Anaphylatoxin/fibulin"/>
</dbReference>
<evidence type="ECO:0000313" key="11">
    <source>
        <dbReference type="Proteomes" id="UP000335636"/>
    </source>
</evidence>
<dbReference type="SUPFAM" id="SSF47686">
    <property type="entry name" value="Anaphylotoxins (complement system)"/>
    <property type="match status" value="1"/>
</dbReference>
<dbReference type="Gene3D" id="2.20.130.20">
    <property type="match status" value="1"/>
</dbReference>
<dbReference type="Pfam" id="PF17790">
    <property type="entry name" value="MG1"/>
    <property type="match status" value="1"/>
</dbReference>
<dbReference type="EMBL" id="CABDUW010000030">
    <property type="protein sequence ID" value="VTJ53537.1"/>
    <property type="molecule type" value="Genomic_DNA"/>
</dbReference>
<dbReference type="Pfam" id="PF00207">
    <property type="entry name" value="A2M"/>
    <property type="match status" value="1"/>
</dbReference>
<dbReference type="Proteomes" id="UP000335636">
    <property type="component" value="Unassembled WGS sequence"/>
</dbReference>
<dbReference type="Gene3D" id="2.60.40.10">
    <property type="entry name" value="Immunoglobulins"/>
    <property type="match status" value="1"/>
</dbReference>
<dbReference type="GO" id="GO:0006958">
    <property type="term" value="P:complement activation, classical pathway"/>
    <property type="evidence" value="ECO:0007669"/>
    <property type="project" value="UniProtKB-KW"/>
</dbReference>
<dbReference type="Gene3D" id="2.60.40.1930">
    <property type="match status" value="3"/>
</dbReference>
<organism evidence="10 11">
    <name type="scientific">Marmota monax</name>
    <name type="common">Woodchuck</name>
    <dbReference type="NCBI Taxonomy" id="9995"/>
    <lineage>
        <taxon>Eukaryota</taxon>
        <taxon>Metazoa</taxon>
        <taxon>Chordata</taxon>
        <taxon>Craniata</taxon>
        <taxon>Vertebrata</taxon>
        <taxon>Euteleostomi</taxon>
        <taxon>Mammalia</taxon>
        <taxon>Eutheria</taxon>
        <taxon>Euarchontoglires</taxon>
        <taxon>Glires</taxon>
        <taxon>Rodentia</taxon>
        <taxon>Sciuromorpha</taxon>
        <taxon>Sciuridae</taxon>
        <taxon>Xerinae</taxon>
        <taxon>Marmotini</taxon>
        <taxon>Marmota</taxon>
    </lineage>
</organism>
<keyword evidence="4" id="KW-0180">Complement pathway</keyword>
<reference evidence="10" key="1">
    <citation type="submission" date="2019-04" db="EMBL/GenBank/DDBJ databases">
        <authorList>
            <person name="Alioto T."/>
            <person name="Alioto T."/>
        </authorList>
    </citation>
    <scope>NUCLEOTIDE SEQUENCE [LARGE SCALE GENOMIC DNA]</scope>
</reference>
<dbReference type="Pfam" id="PF17791">
    <property type="entry name" value="MG3"/>
    <property type="match status" value="1"/>
</dbReference>
<dbReference type="GO" id="GO:0005576">
    <property type="term" value="C:extracellular region"/>
    <property type="evidence" value="ECO:0007669"/>
    <property type="project" value="UniProtKB-SubCell"/>
</dbReference>
<dbReference type="InterPro" id="IPR013783">
    <property type="entry name" value="Ig-like_fold"/>
</dbReference>